<name>A0AAP4RB48_9BURK</name>
<feature type="signal peptide" evidence="1">
    <location>
        <begin position="1"/>
        <end position="27"/>
    </location>
</feature>
<gene>
    <name evidence="2" type="ORF">QZM56_40885</name>
</gene>
<evidence type="ECO:0000313" key="2">
    <source>
        <dbReference type="EMBL" id="MDN7570844.1"/>
    </source>
</evidence>
<feature type="chain" id="PRO_5044475440" evidence="1">
    <location>
        <begin position="28"/>
        <end position="198"/>
    </location>
</feature>
<evidence type="ECO:0000256" key="1">
    <source>
        <dbReference type="SAM" id="SignalP"/>
    </source>
</evidence>
<dbReference type="RefSeq" id="WP_105816316.1">
    <property type="nucleotide sequence ID" value="NZ_CADEUY010000030.1"/>
</dbReference>
<dbReference type="AlphaFoldDB" id="A0AAP4RB48"/>
<sequence>MKVATFCALARRLALLVAIPASMNAEAATPTTAESARQRAARVDAGRWSANLLAYGQLPRRTSTDVTLHRGTGGKRRFSAGASASNGILPALFAGKPSDDAPRKKSRPDNRFQVICTFNGDRAVCRYTSTVKQRTAVDERITAAMPPQRAIGQHASENMKNFAFAALDASQSIDRRAGTRSSAFILPIQKDATCQYDV</sequence>
<dbReference type="EMBL" id="JAUJQS010000073">
    <property type="protein sequence ID" value="MDN7570844.1"/>
    <property type="molecule type" value="Genomic_DNA"/>
</dbReference>
<evidence type="ECO:0000313" key="3">
    <source>
        <dbReference type="Proteomes" id="UP001172109"/>
    </source>
</evidence>
<protein>
    <submittedName>
        <fullName evidence="2">Uncharacterized protein</fullName>
    </submittedName>
</protein>
<organism evidence="2 3">
    <name type="scientific">Burkholderia contaminans</name>
    <dbReference type="NCBI Taxonomy" id="488447"/>
    <lineage>
        <taxon>Bacteria</taxon>
        <taxon>Pseudomonadati</taxon>
        <taxon>Pseudomonadota</taxon>
        <taxon>Betaproteobacteria</taxon>
        <taxon>Burkholderiales</taxon>
        <taxon>Burkholderiaceae</taxon>
        <taxon>Burkholderia</taxon>
        <taxon>Burkholderia cepacia complex</taxon>
    </lineage>
</organism>
<accession>A0AAP4RB48</accession>
<keyword evidence="1" id="KW-0732">Signal</keyword>
<reference evidence="2" key="1">
    <citation type="submission" date="2023-07" db="EMBL/GenBank/DDBJ databases">
        <title>A collection of bacterial strains from the Burkholderia cepacia Research Laboratory and Repository.</title>
        <authorList>
            <person name="Lipuma J."/>
            <person name="Spilker T."/>
            <person name="Caverly L."/>
        </authorList>
    </citation>
    <scope>NUCLEOTIDE SEQUENCE</scope>
    <source>
        <strain evidence="2">AU44979</strain>
    </source>
</reference>
<comment type="caution">
    <text evidence="2">The sequence shown here is derived from an EMBL/GenBank/DDBJ whole genome shotgun (WGS) entry which is preliminary data.</text>
</comment>
<dbReference type="Proteomes" id="UP001172109">
    <property type="component" value="Unassembled WGS sequence"/>
</dbReference>
<proteinExistence type="predicted"/>